<dbReference type="OrthoDB" id="9801692at2"/>
<evidence type="ECO:0008006" key="4">
    <source>
        <dbReference type="Google" id="ProtNLM"/>
    </source>
</evidence>
<protein>
    <recommendedName>
        <fullName evidence="4">Methyltransferase</fullName>
    </recommendedName>
</protein>
<sequence>MRPARTLTALIAATSALSLVAVAPVLAHEGHDHHEAHAKAADVALKAAIDGAWRTPENKARDEYRHPAEALAFWGLKPGANIVEFYPGAKGWWTEILAPYAHKTKGRYTGVMNNTNDAAFWAEVADKSIYGEVSASTLDALPAGKSDLVLIARAFHNWARQDGVTERHLDAAFKALKPGGILAVEQHRAPEGSDPKAGTGYVPESYVVEAAKKAGFVLVGKSEINANPKDDHDHPFGVWTLKPIRSSGKGDAALTPEQRAEFDAIGESDRMTLKFKKP</sequence>
<reference evidence="3" key="1">
    <citation type="submission" date="2010-12" db="EMBL/GenBank/DDBJ databases">
        <title>Complete sequence of chromosome 1 of Asticcacaulis excentricus CB 48.</title>
        <authorList>
            <consortium name="US DOE Joint Genome Institute"/>
            <person name="Lucas S."/>
            <person name="Copeland A."/>
            <person name="Lapidus A."/>
            <person name="Cheng J.-F."/>
            <person name="Bruce D."/>
            <person name="Goodwin L."/>
            <person name="Pitluck S."/>
            <person name="Teshima H."/>
            <person name="Davenport K."/>
            <person name="Detter J.C."/>
            <person name="Han C."/>
            <person name="Tapia R."/>
            <person name="Land M."/>
            <person name="Hauser L."/>
            <person name="Jeffries C."/>
            <person name="Kyrpides N."/>
            <person name="Ivanova N."/>
            <person name="Ovchinnikova G."/>
            <person name="Brun Y.V."/>
            <person name="Woyke T."/>
        </authorList>
    </citation>
    <scope>NUCLEOTIDE SEQUENCE [LARGE SCALE GENOMIC DNA]</scope>
    <source>
        <strain evidence="3">ATCC 15261 / DSM 4724 / KCTC 12464 / NCIMB 9791 / VKM B-1370 / CB 48</strain>
    </source>
</reference>
<evidence type="ECO:0000313" key="2">
    <source>
        <dbReference type="EMBL" id="ADU12079.1"/>
    </source>
</evidence>
<feature type="chain" id="PRO_5003226913" description="Methyltransferase" evidence="1">
    <location>
        <begin position="28"/>
        <end position="278"/>
    </location>
</feature>
<dbReference type="Proteomes" id="UP000001492">
    <property type="component" value="Chromosome 1"/>
</dbReference>
<dbReference type="PIRSF" id="PIRSF031679">
    <property type="entry name" value="Mtase_Alr7345_prd"/>
    <property type="match status" value="1"/>
</dbReference>
<dbReference type="RefSeq" id="WP_013477913.1">
    <property type="nucleotide sequence ID" value="NC_014816.1"/>
</dbReference>
<evidence type="ECO:0000256" key="1">
    <source>
        <dbReference type="SAM" id="SignalP"/>
    </source>
</evidence>
<dbReference type="KEGG" id="aex:Astex_0383"/>
<dbReference type="InterPro" id="IPR029063">
    <property type="entry name" value="SAM-dependent_MTases_sf"/>
</dbReference>
<dbReference type="STRING" id="573065.Astex_0383"/>
<accession>E8RQ22</accession>
<dbReference type="SUPFAM" id="SSF53335">
    <property type="entry name" value="S-adenosyl-L-methionine-dependent methyltransferases"/>
    <property type="match status" value="1"/>
</dbReference>
<name>E8RQ22_ASTEC</name>
<dbReference type="AlphaFoldDB" id="E8RQ22"/>
<feature type="signal peptide" evidence="1">
    <location>
        <begin position="1"/>
        <end position="27"/>
    </location>
</feature>
<organism evidence="2 3">
    <name type="scientific">Asticcacaulis excentricus (strain ATCC 15261 / DSM 4724 / KCTC 12464 / NCIMB 9791 / VKM B-1370 / CB 48)</name>
    <dbReference type="NCBI Taxonomy" id="573065"/>
    <lineage>
        <taxon>Bacteria</taxon>
        <taxon>Pseudomonadati</taxon>
        <taxon>Pseudomonadota</taxon>
        <taxon>Alphaproteobacteria</taxon>
        <taxon>Caulobacterales</taxon>
        <taxon>Caulobacteraceae</taxon>
        <taxon>Asticcacaulis</taxon>
    </lineage>
</organism>
<evidence type="ECO:0000313" key="3">
    <source>
        <dbReference type="Proteomes" id="UP000001492"/>
    </source>
</evidence>
<gene>
    <name evidence="2" type="ordered locus">Astex_0383</name>
</gene>
<dbReference type="HOGENOM" id="CLU_072291_0_0_5"/>
<keyword evidence="3" id="KW-1185">Reference proteome</keyword>
<dbReference type="InterPro" id="IPR016980">
    <property type="entry name" value="S-AdoMet-dep_MeTrfase_Alr7345"/>
</dbReference>
<proteinExistence type="predicted"/>
<keyword evidence="1" id="KW-0732">Signal</keyword>
<dbReference type="Gene3D" id="3.40.50.150">
    <property type="entry name" value="Vaccinia Virus protein VP39"/>
    <property type="match status" value="1"/>
</dbReference>
<dbReference type="eggNOG" id="COG4798">
    <property type="taxonomic scope" value="Bacteria"/>
</dbReference>
<dbReference type="EMBL" id="CP002395">
    <property type="protein sequence ID" value="ADU12079.1"/>
    <property type="molecule type" value="Genomic_DNA"/>
</dbReference>